<evidence type="ECO:0000313" key="3">
    <source>
        <dbReference type="EMBL" id="CAF4292296.1"/>
    </source>
</evidence>
<dbReference type="SUPFAM" id="SSF82171">
    <property type="entry name" value="DPP6 N-terminal domain-like"/>
    <property type="match status" value="1"/>
</dbReference>
<evidence type="ECO:0000313" key="4">
    <source>
        <dbReference type="Proteomes" id="UP000676336"/>
    </source>
</evidence>
<feature type="domain" description="Dipeptidylpeptidase IV N-terminal" evidence="1">
    <location>
        <begin position="21"/>
        <end position="84"/>
    </location>
</feature>
<dbReference type="EMBL" id="CAJOBI010034681">
    <property type="protein sequence ID" value="CAF4292296.1"/>
    <property type="molecule type" value="Genomic_DNA"/>
</dbReference>
<dbReference type="Gene3D" id="2.140.10.30">
    <property type="entry name" value="Dipeptidylpeptidase IV, N-terminal domain"/>
    <property type="match status" value="1"/>
</dbReference>
<name>A0A8S2TJC6_9BILA</name>
<protein>
    <recommendedName>
        <fullName evidence="1">Dipeptidylpeptidase IV N-terminal domain-containing protein</fullName>
    </recommendedName>
</protein>
<reference evidence="3" key="1">
    <citation type="submission" date="2021-02" db="EMBL/GenBank/DDBJ databases">
        <authorList>
            <person name="Nowell W R."/>
        </authorList>
    </citation>
    <scope>NUCLEOTIDE SEQUENCE</scope>
</reference>
<accession>A0A8S2TJC6</accession>
<gene>
    <name evidence="2" type="ORF">SMN809_LOCUS25676</name>
    <name evidence="3" type="ORF">SMN809_LOCUS25725</name>
</gene>
<dbReference type="EMBL" id="CAJOBI010034494">
    <property type="protein sequence ID" value="CAF4291134.1"/>
    <property type="molecule type" value="Genomic_DNA"/>
</dbReference>
<comment type="caution">
    <text evidence="3">The sequence shown here is derived from an EMBL/GenBank/DDBJ whole genome shotgun (WGS) entry which is preliminary data.</text>
</comment>
<dbReference type="Proteomes" id="UP000676336">
    <property type="component" value="Unassembled WGS sequence"/>
</dbReference>
<organism evidence="3 4">
    <name type="scientific">Rotaria magnacalcarata</name>
    <dbReference type="NCBI Taxonomy" id="392030"/>
    <lineage>
        <taxon>Eukaryota</taxon>
        <taxon>Metazoa</taxon>
        <taxon>Spiralia</taxon>
        <taxon>Gnathifera</taxon>
        <taxon>Rotifera</taxon>
        <taxon>Eurotatoria</taxon>
        <taxon>Bdelloidea</taxon>
        <taxon>Philodinida</taxon>
        <taxon>Philodinidae</taxon>
        <taxon>Rotaria</taxon>
    </lineage>
</organism>
<dbReference type="GO" id="GO:0006508">
    <property type="term" value="P:proteolysis"/>
    <property type="evidence" value="ECO:0007669"/>
    <property type="project" value="InterPro"/>
</dbReference>
<dbReference type="AlphaFoldDB" id="A0A8S2TJC6"/>
<evidence type="ECO:0000259" key="1">
    <source>
        <dbReference type="Pfam" id="PF00930"/>
    </source>
</evidence>
<proteinExistence type="predicted"/>
<evidence type="ECO:0000313" key="2">
    <source>
        <dbReference type="EMBL" id="CAF4291134.1"/>
    </source>
</evidence>
<sequence length="92" mass="10349">MTGVIRYQWSRNKTQSLMLITIAGDLYMCDRKELRLLVSGSHQASITDPKLSPDGKLVAYIQDCELYCISTVPSATPRQLTFDARGRPNKTN</sequence>
<feature type="non-terminal residue" evidence="3">
    <location>
        <position position="92"/>
    </location>
</feature>
<dbReference type="InterPro" id="IPR002469">
    <property type="entry name" value="Peptidase_S9B_N"/>
</dbReference>
<dbReference type="Pfam" id="PF00930">
    <property type="entry name" value="DPPIV_N"/>
    <property type="match status" value="1"/>
</dbReference>